<gene>
    <name evidence="2" type="ORF">RFI_25948</name>
</gene>
<dbReference type="CDD" id="cd09212">
    <property type="entry name" value="PUB"/>
    <property type="match status" value="1"/>
</dbReference>
<name>X6MDD4_RETFI</name>
<feature type="compositionally biased region" description="Basic and acidic residues" evidence="1">
    <location>
        <begin position="23"/>
        <end position="64"/>
    </location>
</feature>
<feature type="compositionally biased region" description="Low complexity" evidence="1">
    <location>
        <begin position="91"/>
        <end position="103"/>
    </location>
</feature>
<dbReference type="SUPFAM" id="SSF143503">
    <property type="entry name" value="PUG domain-like"/>
    <property type="match status" value="1"/>
</dbReference>
<dbReference type="InterPro" id="IPR036339">
    <property type="entry name" value="PUB-like_dom_sf"/>
</dbReference>
<dbReference type="Gene3D" id="1.20.58.2190">
    <property type="match status" value="1"/>
</dbReference>
<dbReference type="EMBL" id="ASPP01022488">
    <property type="protein sequence ID" value="ETO11427.1"/>
    <property type="molecule type" value="Genomic_DNA"/>
</dbReference>
<evidence type="ECO:0000256" key="1">
    <source>
        <dbReference type="SAM" id="MobiDB-lite"/>
    </source>
</evidence>
<keyword evidence="3" id="KW-1185">Reference proteome</keyword>
<feature type="compositionally biased region" description="Polar residues" evidence="1">
    <location>
        <begin position="1"/>
        <end position="12"/>
    </location>
</feature>
<reference evidence="2 3" key="1">
    <citation type="journal article" date="2013" name="Curr. Biol.">
        <title>The Genome of the Foraminiferan Reticulomyxa filosa.</title>
        <authorList>
            <person name="Glockner G."/>
            <person name="Hulsmann N."/>
            <person name="Schleicher M."/>
            <person name="Noegel A.A."/>
            <person name="Eichinger L."/>
            <person name="Gallinger C."/>
            <person name="Pawlowski J."/>
            <person name="Sierra R."/>
            <person name="Euteneuer U."/>
            <person name="Pillet L."/>
            <person name="Moustafa A."/>
            <person name="Platzer M."/>
            <person name="Groth M."/>
            <person name="Szafranski K."/>
            <person name="Schliwa M."/>
        </authorList>
    </citation>
    <scope>NUCLEOTIDE SEQUENCE [LARGE SCALE GENOMIC DNA]</scope>
</reference>
<organism evidence="2 3">
    <name type="scientific">Reticulomyxa filosa</name>
    <dbReference type="NCBI Taxonomy" id="46433"/>
    <lineage>
        <taxon>Eukaryota</taxon>
        <taxon>Sar</taxon>
        <taxon>Rhizaria</taxon>
        <taxon>Retaria</taxon>
        <taxon>Foraminifera</taxon>
        <taxon>Monothalamids</taxon>
        <taxon>Reticulomyxidae</taxon>
        <taxon>Reticulomyxa</taxon>
    </lineage>
</organism>
<protein>
    <submittedName>
        <fullName evidence="2">Uncharacterized protein</fullName>
    </submittedName>
</protein>
<dbReference type="Proteomes" id="UP000023152">
    <property type="component" value="Unassembled WGS sequence"/>
</dbReference>
<accession>X6MDD4</accession>
<proteinExistence type="predicted"/>
<sequence>MTQKPQKMTQKTFDNDDVIQRMTADKNAKKARTEEAKSSKESEEQLKQDKAALEKERLKREKQFNSDNDDENVAQQGEGPSVNKEVIRKQSSSSGGNSRPSMNRRSWICPICTSINDPAVSHCARSMMLLSSNGRKVSLRYLFEDNNRNNGEVRVASRHMINYNMMTQLSQNKSSSNDGDKDTFERTVINTATYFQHAAKKLLKDDEKYRTLDTTNAKVEEQLLGYEGVIDFLLLLGFDSDVMG</sequence>
<evidence type="ECO:0000313" key="3">
    <source>
        <dbReference type="Proteomes" id="UP000023152"/>
    </source>
</evidence>
<evidence type="ECO:0000313" key="2">
    <source>
        <dbReference type="EMBL" id="ETO11427.1"/>
    </source>
</evidence>
<dbReference type="AlphaFoldDB" id="X6MDD4"/>
<feature type="region of interest" description="Disordered" evidence="1">
    <location>
        <begin position="1"/>
        <end position="103"/>
    </location>
</feature>
<comment type="caution">
    <text evidence="2">The sequence shown here is derived from an EMBL/GenBank/DDBJ whole genome shotgun (WGS) entry which is preliminary data.</text>
</comment>